<feature type="signal peptide" evidence="2">
    <location>
        <begin position="1"/>
        <end position="19"/>
    </location>
</feature>
<evidence type="ECO:0008006" key="5">
    <source>
        <dbReference type="Google" id="ProtNLM"/>
    </source>
</evidence>
<protein>
    <recommendedName>
        <fullName evidence="5">Lipoprotein</fullName>
    </recommendedName>
</protein>
<gene>
    <name evidence="3" type="ORF">HMI49_29305</name>
</gene>
<evidence type="ECO:0000313" key="4">
    <source>
        <dbReference type="Proteomes" id="UP000563426"/>
    </source>
</evidence>
<reference evidence="3 4" key="1">
    <citation type="submission" date="2020-05" db="EMBL/GenBank/DDBJ databases">
        <authorList>
            <person name="Whitworth D."/>
        </authorList>
    </citation>
    <scope>NUCLEOTIDE SEQUENCE [LARGE SCALE GENOMIC DNA]</scope>
    <source>
        <strain evidence="3 4">AB043B</strain>
    </source>
</reference>
<dbReference type="PROSITE" id="PS51257">
    <property type="entry name" value="PROKAR_LIPOPROTEIN"/>
    <property type="match status" value="1"/>
</dbReference>
<organism evidence="3 4">
    <name type="scientific">Corallococcus exercitus</name>
    <dbReference type="NCBI Taxonomy" id="2316736"/>
    <lineage>
        <taxon>Bacteria</taxon>
        <taxon>Pseudomonadati</taxon>
        <taxon>Myxococcota</taxon>
        <taxon>Myxococcia</taxon>
        <taxon>Myxococcales</taxon>
        <taxon>Cystobacterineae</taxon>
        <taxon>Myxococcaceae</taxon>
        <taxon>Corallococcus</taxon>
    </lineage>
</organism>
<proteinExistence type="predicted"/>
<feature type="compositionally biased region" description="Low complexity" evidence="1">
    <location>
        <begin position="31"/>
        <end position="40"/>
    </location>
</feature>
<evidence type="ECO:0000256" key="1">
    <source>
        <dbReference type="SAM" id="MobiDB-lite"/>
    </source>
</evidence>
<name>A0A7Y4NU69_9BACT</name>
<feature type="chain" id="PRO_5031039532" description="Lipoprotein" evidence="2">
    <location>
        <begin position="20"/>
        <end position="297"/>
    </location>
</feature>
<feature type="compositionally biased region" description="Gly residues" evidence="1">
    <location>
        <begin position="41"/>
        <end position="55"/>
    </location>
</feature>
<comment type="caution">
    <text evidence="3">The sequence shown here is derived from an EMBL/GenBank/DDBJ whole genome shotgun (WGS) entry which is preliminary data.</text>
</comment>
<evidence type="ECO:0000313" key="3">
    <source>
        <dbReference type="EMBL" id="NOK37299.1"/>
    </source>
</evidence>
<feature type="region of interest" description="Disordered" evidence="1">
    <location>
        <begin position="27"/>
        <end position="55"/>
    </location>
</feature>
<keyword evidence="4" id="KW-1185">Reference proteome</keyword>
<dbReference type="RefSeq" id="WP_171437336.1">
    <property type="nucleotide sequence ID" value="NZ_JABFJV010000216.1"/>
</dbReference>
<keyword evidence="2" id="KW-0732">Signal</keyword>
<dbReference type="Proteomes" id="UP000563426">
    <property type="component" value="Unassembled WGS sequence"/>
</dbReference>
<sequence>MRARLVLLGGALMLGLWVAGCDDEPTVRPPTDAGTTLDSGTDGGDSGTVDAGDGGGGGGSSDFACNVGKQEGCAAGQGCLYTDLTDGGTGSQCFTGACDVVRQDCPSGQRCTYVGLDGGASQRQCVAAGTATEGAPCTLAESPPGQTYDTCAAGLYCKDEAQGDGGTGFFCRKLCHATSDCASGECNTVLRLAGTRELPLVCGPASASCDAFAQDCESPLGCYPAANGPVCAGQGSLGEGAACEFSNQCSRGSTCVIAGGSGTCRTLCRTPAGSPGCANGAACRPITNNGDVGACVP</sequence>
<dbReference type="AlphaFoldDB" id="A0A7Y4NU69"/>
<evidence type="ECO:0000256" key="2">
    <source>
        <dbReference type="SAM" id="SignalP"/>
    </source>
</evidence>
<accession>A0A7Y4NU69</accession>
<dbReference type="EMBL" id="JABFJV010000216">
    <property type="protein sequence ID" value="NOK37299.1"/>
    <property type="molecule type" value="Genomic_DNA"/>
</dbReference>